<protein>
    <submittedName>
        <fullName evidence="1">Uncharacterized protein</fullName>
    </submittedName>
</protein>
<comment type="caution">
    <text evidence="1">The sequence shown here is derived from an EMBL/GenBank/DDBJ whole genome shotgun (WGS) entry which is preliminary data.</text>
</comment>
<organism evidence="1 2">
    <name type="scientific">Dryococelus australis</name>
    <dbReference type="NCBI Taxonomy" id="614101"/>
    <lineage>
        <taxon>Eukaryota</taxon>
        <taxon>Metazoa</taxon>
        <taxon>Ecdysozoa</taxon>
        <taxon>Arthropoda</taxon>
        <taxon>Hexapoda</taxon>
        <taxon>Insecta</taxon>
        <taxon>Pterygota</taxon>
        <taxon>Neoptera</taxon>
        <taxon>Polyneoptera</taxon>
        <taxon>Phasmatodea</taxon>
        <taxon>Verophasmatodea</taxon>
        <taxon>Anareolatae</taxon>
        <taxon>Phasmatidae</taxon>
        <taxon>Eurycanthinae</taxon>
        <taxon>Dryococelus</taxon>
    </lineage>
</organism>
<sequence length="202" mass="23311">MNHQLKLALADSINEVGGVNHFHIFMDKLCTLSSRSPMNQCRIAECAAELDQVMNTIGRIFEWSVRSEQFQWHGLDTALYSAIFRKPKKCFYCLFNKLIKRCVYFIESLKEKTSTRILEAQIAINNGQFCSMPLTDNTKMSSINQQQLLSSFLTVINGLPICLYGMVKRRNRIFVQDSKLTQTRQKMLTRIILTIATVFLKN</sequence>
<dbReference type="EMBL" id="JARBHB010000010">
    <property type="protein sequence ID" value="KAJ8874289.1"/>
    <property type="molecule type" value="Genomic_DNA"/>
</dbReference>
<name>A0ABQ9GQL5_9NEOP</name>
<accession>A0ABQ9GQL5</accession>
<evidence type="ECO:0000313" key="1">
    <source>
        <dbReference type="EMBL" id="KAJ8874289.1"/>
    </source>
</evidence>
<evidence type="ECO:0000313" key="2">
    <source>
        <dbReference type="Proteomes" id="UP001159363"/>
    </source>
</evidence>
<proteinExistence type="predicted"/>
<reference evidence="1 2" key="1">
    <citation type="submission" date="2023-02" db="EMBL/GenBank/DDBJ databases">
        <title>LHISI_Scaffold_Assembly.</title>
        <authorList>
            <person name="Stuart O.P."/>
            <person name="Cleave R."/>
            <person name="Magrath M.J.L."/>
            <person name="Mikheyev A.S."/>
        </authorList>
    </citation>
    <scope>NUCLEOTIDE SEQUENCE [LARGE SCALE GENOMIC DNA]</scope>
    <source>
        <strain evidence="1">Daus_M_001</strain>
        <tissue evidence="1">Leg muscle</tissue>
    </source>
</reference>
<gene>
    <name evidence="1" type="ORF">PR048_025135</name>
</gene>
<dbReference type="Proteomes" id="UP001159363">
    <property type="component" value="Chromosome 9"/>
</dbReference>
<keyword evidence="2" id="KW-1185">Reference proteome</keyword>